<reference evidence="3 4" key="1">
    <citation type="submission" date="2024-04" db="EMBL/GenBank/DDBJ databases">
        <title>Phyllosticta paracitricarpa is synonymous to the EU quarantine fungus P. citricarpa based on phylogenomic analyses.</title>
        <authorList>
            <consortium name="Lawrence Berkeley National Laboratory"/>
            <person name="Van Ingen-Buijs V.A."/>
            <person name="Van Westerhoven A.C."/>
            <person name="Haridas S."/>
            <person name="Skiadas P."/>
            <person name="Martin F."/>
            <person name="Groenewald J.Z."/>
            <person name="Crous P.W."/>
            <person name="Seidl M.F."/>
        </authorList>
    </citation>
    <scope>NUCLEOTIDE SEQUENCE [LARGE SCALE GENOMIC DNA]</scope>
    <source>
        <strain evidence="3 4">CBS 123374</strain>
    </source>
</reference>
<organism evidence="3 4">
    <name type="scientific">Phyllosticta capitalensis</name>
    <dbReference type="NCBI Taxonomy" id="121624"/>
    <lineage>
        <taxon>Eukaryota</taxon>
        <taxon>Fungi</taxon>
        <taxon>Dikarya</taxon>
        <taxon>Ascomycota</taxon>
        <taxon>Pezizomycotina</taxon>
        <taxon>Dothideomycetes</taxon>
        <taxon>Dothideomycetes incertae sedis</taxon>
        <taxon>Botryosphaeriales</taxon>
        <taxon>Phyllostictaceae</taxon>
        <taxon>Phyllosticta</taxon>
    </lineage>
</organism>
<feature type="transmembrane region" description="Helical" evidence="1">
    <location>
        <begin position="117"/>
        <end position="136"/>
    </location>
</feature>
<evidence type="ECO:0000256" key="1">
    <source>
        <dbReference type="SAM" id="Phobius"/>
    </source>
</evidence>
<proteinExistence type="predicted"/>
<evidence type="ECO:0000313" key="4">
    <source>
        <dbReference type="Proteomes" id="UP001492380"/>
    </source>
</evidence>
<dbReference type="InterPro" id="IPR056119">
    <property type="entry name" value="DUF7702"/>
</dbReference>
<protein>
    <recommendedName>
        <fullName evidence="2">DUF7702 domain-containing protein</fullName>
    </recommendedName>
</protein>
<keyword evidence="1" id="KW-0812">Transmembrane</keyword>
<feature type="transmembrane region" description="Helical" evidence="1">
    <location>
        <begin position="12"/>
        <end position="30"/>
    </location>
</feature>
<accession>A0ABR1YDK4</accession>
<feature type="transmembrane region" description="Helical" evidence="1">
    <location>
        <begin position="74"/>
        <end position="96"/>
    </location>
</feature>
<keyword evidence="1" id="KW-1133">Transmembrane helix</keyword>
<feature type="transmembrane region" description="Helical" evidence="1">
    <location>
        <begin position="156"/>
        <end position="177"/>
    </location>
</feature>
<comment type="caution">
    <text evidence="3">The sequence shown here is derived from an EMBL/GenBank/DDBJ whole genome shotgun (WGS) entry which is preliminary data.</text>
</comment>
<dbReference type="Pfam" id="PF24800">
    <property type="entry name" value="DUF7702"/>
    <property type="match status" value="1"/>
</dbReference>
<evidence type="ECO:0000313" key="3">
    <source>
        <dbReference type="EMBL" id="KAK8226254.1"/>
    </source>
</evidence>
<feature type="transmembrane region" description="Helical" evidence="1">
    <location>
        <begin position="42"/>
        <end position="62"/>
    </location>
</feature>
<dbReference type="Proteomes" id="UP001492380">
    <property type="component" value="Unassembled WGS sequence"/>
</dbReference>
<sequence>MTNLNFRDALSIVQILLYSPAIIIAIILCIRHGFRKSSGWRFLLTFILARLLSSSFQLATINDPTNKSLYIGEWVLLATALSPFELMALGLLSRALGSIERVRGVGFVKITTRHIQWVELLNTVAFVLGIVGGVKAGKSYDSTTGGVPTVQTESKVSIILLIVILGFLVVATALTGQQIGFAQPGEKRVLVAVAVSLPFMFVRMMYSAIGMFNSHETTRFSPVWGSVALLFGMGVLMELAVVFIYLAVGWTLKKIDHSPVETSSTHEEAELSKRESV</sequence>
<feature type="domain" description="DUF7702" evidence="2">
    <location>
        <begin position="4"/>
        <end position="254"/>
    </location>
</feature>
<dbReference type="EMBL" id="JBBWRZ010000011">
    <property type="protein sequence ID" value="KAK8226254.1"/>
    <property type="molecule type" value="Genomic_DNA"/>
</dbReference>
<evidence type="ECO:0000259" key="2">
    <source>
        <dbReference type="Pfam" id="PF24800"/>
    </source>
</evidence>
<dbReference type="PANTHER" id="PTHR42109:SF2">
    <property type="entry name" value="INTEGRAL MEMBRANE PROTEIN"/>
    <property type="match status" value="1"/>
</dbReference>
<name>A0ABR1YDK4_9PEZI</name>
<gene>
    <name evidence="3" type="ORF">HDK90DRAFT_497134</name>
</gene>
<feature type="transmembrane region" description="Helical" evidence="1">
    <location>
        <begin position="189"/>
        <end position="212"/>
    </location>
</feature>
<dbReference type="PANTHER" id="PTHR42109">
    <property type="entry name" value="UNPLACED GENOMIC SCAFFOLD UM_SCAF_CONTIG_1.265, WHOLE GENOME SHOTGUN SEQUENCE"/>
    <property type="match status" value="1"/>
</dbReference>
<keyword evidence="4" id="KW-1185">Reference proteome</keyword>
<feature type="transmembrane region" description="Helical" evidence="1">
    <location>
        <begin position="224"/>
        <end position="248"/>
    </location>
</feature>
<keyword evidence="1" id="KW-0472">Membrane</keyword>